<gene>
    <name evidence="1" type="ORF">CD33_01635</name>
</gene>
<evidence type="ECO:0000313" key="1">
    <source>
        <dbReference type="EMBL" id="KGR78098.1"/>
    </source>
</evidence>
<reference evidence="1 2" key="1">
    <citation type="submission" date="2014-02" db="EMBL/GenBank/DDBJ databases">
        <title>Draft genome sequence of Lysinibacillus sinduriensis JCM 15800.</title>
        <authorList>
            <person name="Zhang F."/>
            <person name="Wang G."/>
            <person name="Zhang L."/>
        </authorList>
    </citation>
    <scope>NUCLEOTIDE SEQUENCE [LARGE SCALE GENOMIC DNA]</scope>
    <source>
        <strain evidence="1 2">JCM 15800</strain>
    </source>
</reference>
<organism evidence="1 2">
    <name type="scientific">Ureibacillus sinduriensis BLB-1 = JCM 15800</name>
    <dbReference type="NCBI Taxonomy" id="1384057"/>
    <lineage>
        <taxon>Bacteria</taxon>
        <taxon>Bacillati</taxon>
        <taxon>Bacillota</taxon>
        <taxon>Bacilli</taxon>
        <taxon>Bacillales</taxon>
        <taxon>Caryophanaceae</taxon>
        <taxon>Ureibacillus</taxon>
    </lineage>
</organism>
<sequence>MPCNSQSALARLKSFSEAVLMFGLPLARSVEGWVLRNGYPRTMSGPEGSSIKWLHPCAAG</sequence>
<dbReference type="EMBL" id="JPVO01000033">
    <property type="protein sequence ID" value="KGR78098.1"/>
    <property type="molecule type" value="Genomic_DNA"/>
</dbReference>
<dbReference type="AlphaFoldDB" id="A0A0A3I5W8"/>
<protein>
    <submittedName>
        <fullName evidence="1">Uncharacterized protein</fullName>
    </submittedName>
</protein>
<dbReference type="Proteomes" id="UP000030408">
    <property type="component" value="Unassembled WGS sequence"/>
</dbReference>
<keyword evidence="2" id="KW-1185">Reference proteome</keyword>
<name>A0A0A3I5W8_9BACL</name>
<comment type="caution">
    <text evidence="1">The sequence shown here is derived from an EMBL/GenBank/DDBJ whole genome shotgun (WGS) entry which is preliminary data.</text>
</comment>
<accession>A0A0A3I5W8</accession>
<proteinExistence type="predicted"/>
<evidence type="ECO:0000313" key="2">
    <source>
        <dbReference type="Proteomes" id="UP000030408"/>
    </source>
</evidence>